<dbReference type="AlphaFoldDB" id="A0A3G8JNC2"/>
<dbReference type="PANTHER" id="PTHR42879:SF2">
    <property type="entry name" value="3-OXOACYL-[ACYL-CARRIER-PROTEIN] REDUCTASE FABG"/>
    <property type="match status" value="1"/>
</dbReference>
<dbReference type="PRINTS" id="PR00080">
    <property type="entry name" value="SDRFAMILY"/>
</dbReference>
<evidence type="ECO:0000313" key="8">
    <source>
        <dbReference type="EMBL" id="AZG45949.1"/>
    </source>
</evidence>
<dbReference type="PRINTS" id="PR00081">
    <property type="entry name" value="GDHRDH"/>
</dbReference>
<accession>A0A3G8JNC2</accession>
<dbReference type="OrthoDB" id="4350228at2"/>
<dbReference type="GO" id="GO:0004316">
    <property type="term" value="F:3-oxoacyl-[acyl-carrier-protein] reductase (NADPH) activity"/>
    <property type="evidence" value="ECO:0007669"/>
    <property type="project" value="UniProtKB-EC"/>
</dbReference>
<dbReference type="InterPro" id="IPR057326">
    <property type="entry name" value="KR_dom"/>
</dbReference>
<comment type="subcellular location">
    <subcellularLocation>
        <location evidence="1">Secreted</location>
        <location evidence="1">Cell wall</location>
    </subcellularLocation>
</comment>
<evidence type="ECO:0000256" key="3">
    <source>
        <dbReference type="ARBA" id="ARBA00022512"/>
    </source>
</evidence>
<dbReference type="GO" id="GO:0032787">
    <property type="term" value="P:monocarboxylic acid metabolic process"/>
    <property type="evidence" value="ECO:0007669"/>
    <property type="project" value="UniProtKB-ARBA"/>
</dbReference>
<dbReference type="KEGG" id="gom:D7316_02549"/>
<dbReference type="InterPro" id="IPR002347">
    <property type="entry name" value="SDR_fam"/>
</dbReference>
<protein>
    <recommendedName>
        <fullName evidence="5">3-oxoacyl-[acyl-carrier-protein] reductase MabA</fullName>
    </recommendedName>
</protein>
<dbReference type="Gene3D" id="3.40.50.720">
    <property type="entry name" value="NAD(P)-binding Rossmann-like Domain"/>
    <property type="match status" value="1"/>
</dbReference>
<evidence type="ECO:0000256" key="4">
    <source>
        <dbReference type="ARBA" id="ARBA00023002"/>
    </source>
</evidence>
<comment type="catalytic activity">
    <reaction evidence="6">
        <text>a (3R)-hydroxyacyl-[ACP] + NADP(+) = a 3-oxoacyl-[ACP] + NADPH + H(+)</text>
        <dbReference type="Rhea" id="RHEA:17397"/>
        <dbReference type="Rhea" id="RHEA-COMP:9916"/>
        <dbReference type="Rhea" id="RHEA-COMP:9945"/>
        <dbReference type="ChEBI" id="CHEBI:15378"/>
        <dbReference type="ChEBI" id="CHEBI:57783"/>
        <dbReference type="ChEBI" id="CHEBI:58349"/>
        <dbReference type="ChEBI" id="CHEBI:78776"/>
        <dbReference type="ChEBI" id="CHEBI:78827"/>
        <dbReference type="EC" id="1.1.1.100"/>
    </reaction>
    <physiologicalReaction direction="right-to-left" evidence="6">
        <dbReference type="Rhea" id="RHEA:17399"/>
    </physiologicalReaction>
</comment>
<name>A0A3G8JNC2_9ACTN</name>
<feature type="domain" description="Ketoreductase" evidence="7">
    <location>
        <begin position="6"/>
        <end position="185"/>
    </location>
</feature>
<evidence type="ECO:0000256" key="5">
    <source>
        <dbReference type="ARBA" id="ARBA00040781"/>
    </source>
</evidence>
<reference evidence="8 9" key="1">
    <citation type="submission" date="2018-11" db="EMBL/GenBank/DDBJ databases">
        <title>Gordonia insulae sp. nov., isolated from an island soil.</title>
        <authorList>
            <person name="Kim Y.S."/>
            <person name="Kim S.B."/>
        </authorList>
    </citation>
    <scope>NUCLEOTIDE SEQUENCE [LARGE SCALE GENOMIC DNA]</scope>
    <source>
        <strain evidence="8 9">MMS17-SY073</strain>
    </source>
</reference>
<comment type="similarity">
    <text evidence="2">Belongs to the short-chain dehydrogenases/reductases (SDR) family.</text>
</comment>
<evidence type="ECO:0000259" key="7">
    <source>
        <dbReference type="SMART" id="SM00822"/>
    </source>
</evidence>
<dbReference type="InterPro" id="IPR036291">
    <property type="entry name" value="NAD(P)-bd_dom_sf"/>
</dbReference>
<organism evidence="8 9">
    <name type="scientific">Gordonia insulae</name>
    <dbReference type="NCBI Taxonomy" id="2420509"/>
    <lineage>
        <taxon>Bacteria</taxon>
        <taxon>Bacillati</taxon>
        <taxon>Actinomycetota</taxon>
        <taxon>Actinomycetes</taxon>
        <taxon>Mycobacteriales</taxon>
        <taxon>Gordoniaceae</taxon>
        <taxon>Gordonia</taxon>
    </lineage>
</organism>
<proteinExistence type="inferred from homology"/>
<dbReference type="SUPFAM" id="SSF51735">
    <property type="entry name" value="NAD(P)-binding Rossmann-fold domains"/>
    <property type="match status" value="1"/>
</dbReference>
<dbReference type="Proteomes" id="UP000271469">
    <property type="component" value="Chromosome"/>
</dbReference>
<gene>
    <name evidence="8" type="primary">fabG_11</name>
    <name evidence="8" type="ORF">D7316_02549</name>
</gene>
<dbReference type="NCBIfam" id="NF009466">
    <property type="entry name" value="PRK12826.1-2"/>
    <property type="match status" value="1"/>
</dbReference>
<dbReference type="PANTHER" id="PTHR42879">
    <property type="entry name" value="3-OXOACYL-(ACYL-CARRIER-PROTEIN) REDUCTASE"/>
    <property type="match status" value="1"/>
</dbReference>
<dbReference type="PROSITE" id="PS00061">
    <property type="entry name" value="ADH_SHORT"/>
    <property type="match status" value="1"/>
</dbReference>
<keyword evidence="3" id="KW-0964">Secreted</keyword>
<dbReference type="FunFam" id="3.40.50.720:FF:000173">
    <property type="entry name" value="3-oxoacyl-[acyl-carrier protein] reductase"/>
    <property type="match status" value="1"/>
</dbReference>
<dbReference type="NCBIfam" id="NF005559">
    <property type="entry name" value="PRK07231.1"/>
    <property type="match status" value="1"/>
</dbReference>
<dbReference type="RefSeq" id="WP_124708542.1">
    <property type="nucleotide sequence ID" value="NZ_CP033972.1"/>
</dbReference>
<evidence type="ECO:0000313" key="9">
    <source>
        <dbReference type="Proteomes" id="UP000271469"/>
    </source>
</evidence>
<dbReference type="InterPro" id="IPR050259">
    <property type="entry name" value="SDR"/>
</dbReference>
<dbReference type="InterPro" id="IPR020904">
    <property type="entry name" value="Sc_DH/Rdtase_CS"/>
</dbReference>
<dbReference type="SMART" id="SM00822">
    <property type="entry name" value="PKS_KR"/>
    <property type="match status" value="1"/>
</dbReference>
<evidence type="ECO:0000256" key="1">
    <source>
        <dbReference type="ARBA" id="ARBA00004191"/>
    </source>
</evidence>
<evidence type="ECO:0000256" key="6">
    <source>
        <dbReference type="ARBA" id="ARBA00047400"/>
    </source>
</evidence>
<keyword evidence="4 8" id="KW-0560">Oxidoreductase</keyword>
<dbReference type="Pfam" id="PF13561">
    <property type="entry name" value="adh_short_C2"/>
    <property type="match status" value="1"/>
</dbReference>
<evidence type="ECO:0000256" key="2">
    <source>
        <dbReference type="ARBA" id="ARBA00006484"/>
    </source>
</evidence>
<sequence>MSLEGKVAVVTGGGRGIGQAIATVLAAKGATVAIWDLNKEGADATAAEIRENGGTAIALEADIADRDSIAEAATRTRAAVGSVNIVVNNAGITAYEPFATMTEDAWDRMIQVNLKGTFLVTQEFIAEMLDDGKGRIVNISSSSAQTGAPAMAHYAASKGGVIGFTKALAMEFADKGITVNHVPPGFVDTPLVREGPVDVEQVATMMPMKRAGQPADVAHAVAYLASDEAAYVTGQTLSVNGGRYLF</sequence>
<dbReference type="EMBL" id="CP033972">
    <property type="protein sequence ID" value="AZG45949.1"/>
    <property type="molecule type" value="Genomic_DNA"/>
</dbReference>
<keyword evidence="9" id="KW-1185">Reference proteome</keyword>
<keyword evidence="3" id="KW-0134">Cell wall</keyword>